<protein>
    <recommendedName>
        <fullName evidence="3">Peptidase S74 domain-containing protein</fullName>
    </recommendedName>
</protein>
<accession>K2AW03</accession>
<evidence type="ECO:0000259" key="3">
    <source>
        <dbReference type="PROSITE" id="PS51688"/>
    </source>
</evidence>
<comment type="caution">
    <text evidence="4">The sequence shown here is derived from an EMBL/GenBank/DDBJ whole genome shotgun (WGS) entry which is preliminary data.</text>
</comment>
<dbReference type="PROSITE" id="PS51688">
    <property type="entry name" value="ICA"/>
    <property type="match status" value="1"/>
</dbReference>
<dbReference type="Gene3D" id="1.10.10.10">
    <property type="entry name" value="Winged helix-like DNA-binding domain superfamily/Winged helix DNA-binding domain"/>
    <property type="match status" value="1"/>
</dbReference>
<keyword evidence="2" id="KW-0472">Membrane</keyword>
<reference evidence="4" key="1">
    <citation type="journal article" date="2012" name="Science">
        <title>Fermentation, hydrogen, and sulfur metabolism in multiple uncultivated bacterial phyla.</title>
        <authorList>
            <person name="Wrighton K.C."/>
            <person name="Thomas B.C."/>
            <person name="Sharon I."/>
            <person name="Miller C.S."/>
            <person name="Castelle C.J."/>
            <person name="VerBerkmoes N.C."/>
            <person name="Wilkins M.J."/>
            <person name="Hettich R.L."/>
            <person name="Lipton M.S."/>
            <person name="Williams K.H."/>
            <person name="Long P.E."/>
            <person name="Banfield J.F."/>
        </authorList>
    </citation>
    <scope>NUCLEOTIDE SEQUENCE [LARGE SCALE GENOMIC DNA]</scope>
</reference>
<keyword evidence="2" id="KW-0812">Transmembrane</keyword>
<dbReference type="InterPro" id="IPR030392">
    <property type="entry name" value="S74_ICA"/>
</dbReference>
<dbReference type="AlphaFoldDB" id="K2AW03"/>
<dbReference type="InterPro" id="IPR036388">
    <property type="entry name" value="WH-like_DNA-bd_sf"/>
</dbReference>
<keyword evidence="2" id="KW-1133">Transmembrane helix</keyword>
<keyword evidence="1" id="KW-0175">Coiled coil</keyword>
<feature type="transmembrane region" description="Helical" evidence="2">
    <location>
        <begin position="7"/>
        <end position="29"/>
    </location>
</feature>
<feature type="domain" description="Peptidase S74" evidence="3">
    <location>
        <begin position="242"/>
        <end position="338"/>
    </location>
</feature>
<evidence type="ECO:0000313" key="4">
    <source>
        <dbReference type="EMBL" id="EKD65871.1"/>
    </source>
</evidence>
<evidence type="ECO:0000256" key="1">
    <source>
        <dbReference type="SAM" id="Coils"/>
    </source>
</evidence>
<evidence type="ECO:0000256" key="2">
    <source>
        <dbReference type="SAM" id="Phobius"/>
    </source>
</evidence>
<sequence length="344" mass="41046">MKLPKNLYSRLTLITVATVVTWYAIIYAYTNLPTQESWNPLTKTIWNDVVNKINDIWTRTDWITSSVWGKVWVWTTNPYAKIHSMWQTFMMWSTPDLNWWSVWSVFQWEFWAASGNTYTKLESFVNWGSGYGDLVLNPGWWNVNIGPYELWGSKLKIVQPTDNLRTALIKSTSPTTWLNFWLTVRAWTNSADSGFLVMDKNSTVYQFYVRWDGNVWIWTNNPWTDKLYVNWTARGTSWTNISDQRYKKNITPINNSLDKVLKLNWVTFDWRVDEFKNKNFPEWKQVWFIAQEVEKVIPEVVTTDGEWYKWVEYANITALLVNAIKEQQKQIEELKSEIREFKNK</sequence>
<proteinExistence type="predicted"/>
<dbReference type="Pfam" id="PF13884">
    <property type="entry name" value="Peptidase_S74"/>
    <property type="match status" value="1"/>
</dbReference>
<name>K2AW03_9BACT</name>
<gene>
    <name evidence="4" type="ORF">ACD_49C00078G0010</name>
</gene>
<feature type="coiled-coil region" evidence="1">
    <location>
        <begin position="317"/>
        <end position="344"/>
    </location>
</feature>
<dbReference type="EMBL" id="AMFJ01021664">
    <property type="protein sequence ID" value="EKD65871.1"/>
    <property type="molecule type" value="Genomic_DNA"/>
</dbReference>
<organism evidence="4">
    <name type="scientific">uncultured bacterium</name>
    <name type="common">gcode 4</name>
    <dbReference type="NCBI Taxonomy" id="1234023"/>
    <lineage>
        <taxon>Bacteria</taxon>
        <taxon>environmental samples</taxon>
    </lineage>
</organism>